<evidence type="ECO:0000313" key="1">
    <source>
        <dbReference type="EMBL" id="CAG8517194.1"/>
    </source>
</evidence>
<evidence type="ECO:0000313" key="2">
    <source>
        <dbReference type="Proteomes" id="UP000789860"/>
    </source>
</evidence>
<proteinExistence type="predicted"/>
<sequence>MSTLKIIITLIFLVTIVHNLIAAAVIQPKIDEISFDSLPETGDLYEMESNPSPTTSDSEDISPEVVNGNADSLEAVDSNADSVEAVDGNADSSVSFTGTPGSVQNTIIGPKYTIQAH</sequence>
<comment type="caution">
    <text evidence="1">The sequence shown here is derived from an EMBL/GenBank/DDBJ whole genome shotgun (WGS) entry which is preliminary data.</text>
</comment>
<organism evidence="1 2">
    <name type="scientific">Scutellospora calospora</name>
    <dbReference type="NCBI Taxonomy" id="85575"/>
    <lineage>
        <taxon>Eukaryota</taxon>
        <taxon>Fungi</taxon>
        <taxon>Fungi incertae sedis</taxon>
        <taxon>Mucoromycota</taxon>
        <taxon>Glomeromycotina</taxon>
        <taxon>Glomeromycetes</taxon>
        <taxon>Diversisporales</taxon>
        <taxon>Gigasporaceae</taxon>
        <taxon>Scutellospora</taxon>
    </lineage>
</organism>
<protein>
    <submittedName>
        <fullName evidence="1">10024_t:CDS:1</fullName>
    </submittedName>
</protein>
<name>A0ACA9LB63_9GLOM</name>
<gene>
    <name evidence="1" type="ORF">SCALOS_LOCUS3916</name>
</gene>
<feature type="non-terminal residue" evidence="1">
    <location>
        <position position="1"/>
    </location>
</feature>
<accession>A0ACA9LB63</accession>
<dbReference type="Proteomes" id="UP000789860">
    <property type="component" value="Unassembled WGS sequence"/>
</dbReference>
<reference evidence="1" key="1">
    <citation type="submission" date="2021-06" db="EMBL/GenBank/DDBJ databases">
        <authorList>
            <person name="Kallberg Y."/>
            <person name="Tangrot J."/>
            <person name="Rosling A."/>
        </authorList>
    </citation>
    <scope>NUCLEOTIDE SEQUENCE</scope>
    <source>
        <strain evidence="1">AU212A</strain>
    </source>
</reference>
<dbReference type="EMBL" id="CAJVPM010004778">
    <property type="protein sequence ID" value="CAG8517194.1"/>
    <property type="molecule type" value="Genomic_DNA"/>
</dbReference>
<keyword evidence="2" id="KW-1185">Reference proteome</keyword>
<feature type="non-terminal residue" evidence="1">
    <location>
        <position position="117"/>
    </location>
</feature>